<dbReference type="EMBL" id="BARV01037014">
    <property type="protein sequence ID" value="GAI58451.1"/>
    <property type="molecule type" value="Genomic_DNA"/>
</dbReference>
<proteinExistence type="predicted"/>
<evidence type="ECO:0000313" key="1">
    <source>
        <dbReference type="EMBL" id="GAI58451.1"/>
    </source>
</evidence>
<organism evidence="1">
    <name type="scientific">marine sediment metagenome</name>
    <dbReference type="NCBI Taxonomy" id="412755"/>
    <lineage>
        <taxon>unclassified sequences</taxon>
        <taxon>metagenomes</taxon>
        <taxon>ecological metagenomes</taxon>
    </lineage>
</organism>
<protein>
    <submittedName>
        <fullName evidence="1">Uncharacterized protein</fullName>
    </submittedName>
</protein>
<reference evidence="1" key="1">
    <citation type="journal article" date="2014" name="Front. Microbiol.">
        <title>High frequency of phylogenetically diverse reductive dehalogenase-homologous genes in deep subseafloor sedimentary metagenomes.</title>
        <authorList>
            <person name="Kawai M."/>
            <person name="Futagami T."/>
            <person name="Toyoda A."/>
            <person name="Takaki Y."/>
            <person name="Nishi S."/>
            <person name="Hori S."/>
            <person name="Arai W."/>
            <person name="Tsubouchi T."/>
            <person name="Morono Y."/>
            <person name="Uchiyama I."/>
            <person name="Ito T."/>
            <person name="Fujiyama A."/>
            <person name="Inagaki F."/>
            <person name="Takami H."/>
        </authorList>
    </citation>
    <scope>NUCLEOTIDE SEQUENCE</scope>
    <source>
        <strain evidence="1">Expedition CK06-06</strain>
    </source>
</reference>
<sequence length="102" mass="10812">MGKLDLIEKSADHSADVTTGSKEVVPVNKMRSSCLLVNDSDVVIYLGFGRDAALNIGLRLNAAGGAYEISLANPYRGYITAIHGGSGNKRLTITEVEGYVPD</sequence>
<gene>
    <name evidence="1" type="ORF">S06H3_57360</name>
</gene>
<name>X1QUJ7_9ZZZZ</name>
<dbReference type="AlphaFoldDB" id="X1QUJ7"/>
<comment type="caution">
    <text evidence="1">The sequence shown here is derived from an EMBL/GenBank/DDBJ whole genome shotgun (WGS) entry which is preliminary data.</text>
</comment>
<accession>X1QUJ7</accession>